<dbReference type="AlphaFoldDB" id="A0A329MV99"/>
<dbReference type="Gene3D" id="3.40.50.1820">
    <property type="entry name" value="alpha/beta hydrolase"/>
    <property type="match status" value="1"/>
</dbReference>
<sequence>MMIKKWSVYLMAGVASSPNFLEEFGISWEKRFLENGNDVRMHIFYPYGDWSRKMISQLSEVRGDLMAGFVRRKSSIGGRRAYEAIRSTYEGGNLLIVGHSAGGLAGVHAAHLLAADGHPDPVKVVKIGSPKCTIPQEARDSVLIIDAVDGSGKVCDPVSRLGTWAGWEKGRFGLPRRNSRLFAPSAVSHVSIVGGHADYFRSGDPYINETGSSNMQIISDVIWSWIHRT</sequence>
<dbReference type="EMBL" id="QMFB01000003">
    <property type="protein sequence ID" value="RAV21877.1"/>
    <property type="molecule type" value="Genomic_DNA"/>
</dbReference>
<reference evidence="1 2" key="1">
    <citation type="journal article" date="2009" name="Int. J. Syst. Evol. Microbiol.">
        <title>Paenibacillus contaminans sp. nov., isolated from a contaminated laboratory plate.</title>
        <authorList>
            <person name="Chou J.H."/>
            <person name="Lee J.H."/>
            <person name="Lin M.C."/>
            <person name="Chang P.S."/>
            <person name="Arun A.B."/>
            <person name="Young C.C."/>
            <person name="Chen W.M."/>
        </authorList>
    </citation>
    <scope>NUCLEOTIDE SEQUENCE [LARGE SCALE GENOMIC DNA]</scope>
    <source>
        <strain evidence="1 2">CKOBP-6</strain>
    </source>
</reference>
<dbReference type="InterPro" id="IPR029058">
    <property type="entry name" value="AB_hydrolase_fold"/>
</dbReference>
<evidence type="ECO:0000313" key="2">
    <source>
        <dbReference type="Proteomes" id="UP000250369"/>
    </source>
</evidence>
<protein>
    <recommendedName>
        <fullName evidence="3">Fungal lipase-like domain-containing protein</fullName>
    </recommendedName>
</protein>
<accession>A0A329MV99</accession>
<proteinExistence type="predicted"/>
<keyword evidence="2" id="KW-1185">Reference proteome</keyword>
<comment type="caution">
    <text evidence="1">The sequence shown here is derived from an EMBL/GenBank/DDBJ whole genome shotgun (WGS) entry which is preliminary data.</text>
</comment>
<gene>
    <name evidence="1" type="ORF">DQG23_07435</name>
</gene>
<evidence type="ECO:0008006" key="3">
    <source>
        <dbReference type="Google" id="ProtNLM"/>
    </source>
</evidence>
<dbReference type="SUPFAM" id="SSF53474">
    <property type="entry name" value="alpha/beta-Hydrolases"/>
    <property type="match status" value="1"/>
</dbReference>
<evidence type="ECO:0000313" key="1">
    <source>
        <dbReference type="EMBL" id="RAV21877.1"/>
    </source>
</evidence>
<name>A0A329MV99_9BACL</name>
<organism evidence="1 2">
    <name type="scientific">Paenibacillus contaminans</name>
    <dbReference type="NCBI Taxonomy" id="450362"/>
    <lineage>
        <taxon>Bacteria</taxon>
        <taxon>Bacillati</taxon>
        <taxon>Bacillota</taxon>
        <taxon>Bacilli</taxon>
        <taxon>Bacillales</taxon>
        <taxon>Paenibacillaceae</taxon>
        <taxon>Paenibacillus</taxon>
    </lineage>
</organism>
<dbReference type="Proteomes" id="UP000250369">
    <property type="component" value="Unassembled WGS sequence"/>
</dbReference>